<evidence type="ECO:0000313" key="8">
    <source>
        <dbReference type="Proteomes" id="UP001273166"/>
    </source>
</evidence>
<keyword evidence="3" id="KW-0238">DNA-binding</keyword>
<comment type="subcellular location">
    <subcellularLocation>
        <location evidence="1">Nucleus</location>
    </subcellularLocation>
</comment>
<gene>
    <name evidence="7" type="ORF">B0T15DRAFT_495733</name>
</gene>
<evidence type="ECO:0000256" key="3">
    <source>
        <dbReference type="ARBA" id="ARBA00023125"/>
    </source>
</evidence>
<keyword evidence="8" id="KW-1185">Reference proteome</keyword>
<dbReference type="RefSeq" id="XP_062718942.1">
    <property type="nucleotide sequence ID" value="XM_062867121.1"/>
</dbReference>
<proteinExistence type="predicted"/>
<evidence type="ECO:0000256" key="2">
    <source>
        <dbReference type="ARBA" id="ARBA00023015"/>
    </source>
</evidence>
<evidence type="ECO:0000256" key="6">
    <source>
        <dbReference type="SAM" id="MobiDB-lite"/>
    </source>
</evidence>
<dbReference type="GeneID" id="87885950"/>
<reference evidence="7" key="1">
    <citation type="journal article" date="2023" name="Mol. Phylogenet. Evol.">
        <title>Genome-scale phylogeny and comparative genomics of the fungal order Sordariales.</title>
        <authorList>
            <person name="Hensen N."/>
            <person name="Bonometti L."/>
            <person name="Westerberg I."/>
            <person name="Brannstrom I.O."/>
            <person name="Guillou S."/>
            <person name="Cros-Aarteil S."/>
            <person name="Calhoun S."/>
            <person name="Haridas S."/>
            <person name="Kuo A."/>
            <person name="Mondo S."/>
            <person name="Pangilinan J."/>
            <person name="Riley R."/>
            <person name="LaButti K."/>
            <person name="Andreopoulos B."/>
            <person name="Lipzen A."/>
            <person name="Chen C."/>
            <person name="Yan M."/>
            <person name="Daum C."/>
            <person name="Ng V."/>
            <person name="Clum A."/>
            <person name="Steindorff A."/>
            <person name="Ohm R.A."/>
            <person name="Martin F."/>
            <person name="Silar P."/>
            <person name="Natvig D.O."/>
            <person name="Lalanne C."/>
            <person name="Gautier V."/>
            <person name="Ament-Velasquez S.L."/>
            <person name="Kruys A."/>
            <person name="Hutchinson M.I."/>
            <person name="Powell A.J."/>
            <person name="Barry K."/>
            <person name="Miller A.N."/>
            <person name="Grigoriev I.V."/>
            <person name="Debuchy R."/>
            <person name="Gladieux P."/>
            <person name="Hiltunen Thoren M."/>
            <person name="Johannesson H."/>
        </authorList>
    </citation>
    <scope>NUCLEOTIDE SEQUENCE</scope>
    <source>
        <strain evidence="7">CBS 333.67</strain>
    </source>
</reference>
<dbReference type="PANTHER" id="PTHR31845:SF32">
    <property type="entry name" value="MISCELLANEOUS ZN(II)2CYS6 TRANSCRIPTION FACTOR (EUROFUNG)-RELATED"/>
    <property type="match status" value="1"/>
</dbReference>
<dbReference type="GO" id="GO:0005634">
    <property type="term" value="C:nucleus"/>
    <property type="evidence" value="ECO:0007669"/>
    <property type="project" value="UniProtKB-SubCell"/>
</dbReference>
<dbReference type="CDD" id="cd12148">
    <property type="entry name" value="fungal_TF_MHR"/>
    <property type="match status" value="1"/>
</dbReference>
<evidence type="ECO:0000256" key="1">
    <source>
        <dbReference type="ARBA" id="ARBA00004123"/>
    </source>
</evidence>
<dbReference type="EMBL" id="JAUDZG010000006">
    <property type="protein sequence ID" value="KAK3303162.1"/>
    <property type="molecule type" value="Genomic_DNA"/>
</dbReference>
<keyword evidence="2" id="KW-0805">Transcription regulation</keyword>
<evidence type="ECO:0000256" key="4">
    <source>
        <dbReference type="ARBA" id="ARBA00023163"/>
    </source>
</evidence>
<feature type="region of interest" description="Disordered" evidence="6">
    <location>
        <begin position="52"/>
        <end position="88"/>
    </location>
</feature>
<dbReference type="GO" id="GO:0000981">
    <property type="term" value="F:DNA-binding transcription factor activity, RNA polymerase II-specific"/>
    <property type="evidence" value="ECO:0007669"/>
    <property type="project" value="TreeGrafter"/>
</dbReference>
<protein>
    <recommendedName>
        <fullName evidence="9">Transcription factor domain-containing protein</fullName>
    </recommendedName>
</protein>
<organism evidence="7 8">
    <name type="scientific">Chaetomium strumarium</name>
    <dbReference type="NCBI Taxonomy" id="1170767"/>
    <lineage>
        <taxon>Eukaryota</taxon>
        <taxon>Fungi</taxon>
        <taxon>Dikarya</taxon>
        <taxon>Ascomycota</taxon>
        <taxon>Pezizomycotina</taxon>
        <taxon>Sordariomycetes</taxon>
        <taxon>Sordariomycetidae</taxon>
        <taxon>Sordariales</taxon>
        <taxon>Chaetomiaceae</taxon>
        <taxon>Chaetomium</taxon>
    </lineage>
</organism>
<dbReference type="PANTHER" id="PTHR31845">
    <property type="entry name" value="FINGER DOMAIN PROTEIN, PUTATIVE-RELATED"/>
    <property type="match status" value="1"/>
</dbReference>
<evidence type="ECO:0008006" key="9">
    <source>
        <dbReference type="Google" id="ProtNLM"/>
    </source>
</evidence>
<dbReference type="Proteomes" id="UP001273166">
    <property type="component" value="Unassembled WGS sequence"/>
</dbReference>
<name>A0AAJ0GNE1_9PEZI</name>
<feature type="compositionally biased region" description="Polar residues" evidence="6">
    <location>
        <begin position="56"/>
        <end position="88"/>
    </location>
</feature>
<accession>A0AAJ0GNE1</accession>
<evidence type="ECO:0000313" key="7">
    <source>
        <dbReference type="EMBL" id="KAK3303162.1"/>
    </source>
</evidence>
<sequence>MTRRVLGTGLKKECVPSVSVRKRNGKKAHVSRAAQLEAKLEDLVTLLRHQAAATDKVSSPVDTAGSTSASTPAMSNHSNTSRTEDSSPFSCAPAILPFQKPDSEPGRARAWPPRDNLLPGPFGSVSRDTVSSVPSVDLPSIQPDPAEAEESLATFRKYMLIFIPFVHLPATMTAEGLKVQYPFLWFNIMAITCKNADRRVAMCEAGKRYLAQKMLFENEKNIDLLLGLVVVLGWTHYYLRRDKPILSLLASLAKSLVFDLGLNKIPGEGYIAVCLKMSYLPAPKEKTIVEMRAVLACFLLTSQISHSLKRLDALNWTPHMDEHLQTLSRQPEWEGDDLLVAQVKVQLIIEQLTRATSQSPDGIPPGYVLSSLRSQLRSTKAQLPGHLQQNDTILSHISYAELAILELAMAKPKSTFNGTISDMERYEAMEASLCAAKEWFDRHFSIPPYVYVGMTFPYWWNMAHCLVTIHRLSILDDPAWDRQAVRSKCDLIAFCDRLRLGYEEVAALRRMEVGPTEEEDTFARFVKLMTLMKNSWARDLSAVEGNPKLGSAAPAEPLINGNIDGLIEPFLQPEDSDTWLAGFFDMNWDV</sequence>
<comment type="caution">
    <text evidence="7">The sequence shown here is derived from an EMBL/GenBank/DDBJ whole genome shotgun (WGS) entry which is preliminary data.</text>
</comment>
<reference evidence="7" key="2">
    <citation type="submission" date="2023-06" db="EMBL/GenBank/DDBJ databases">
        <authorList>
            <consortium name="Lawrence Berkeley National Laboratory"/>
            <person name="Mondo S.J."/>
            <person name="Hensen N."/>
            <person name="Bonometti L."/>
            <person name="Westerberg I."/>
            <person name="Brannstrom I.O."/>
            <person name="Guillou S."/>
            <person name="Cros-Aarteil S."/>
            <person name="Calhoun S."/>
            <person name="Haridas S."/>
            <person name="Kuo A."/>
            <person name="Pangilinan J."/>
            <person name="Riley R."/>
            <person name="Labutti K."/>
            <person name="Andreopoulos B."/>
            <person name="Lipzen A."/>
            <person name="Chen C."/>
            <person name="Yanf M."/>
            <person name="Daum C."/>
            <person name="Ng V."/>
            <person name="Clum A."/>
            <person name="Steindorff A."/>
            <person name="Ohm R."/>
            <person name="Martin F."/>
            <person name="Silar P."/>
            <person name="Natvig D."/>
            <person name="Lalanne C."/>
            <person name="Gautier V."/>
            <person name="Ament-Velasquez S.L."/>
            <person name="Kruys A."/>
            <person name="Hutchinson M.I."/>
            <person name="Powell A.J."/>
            <person name="Barry K."/>
            <person name="Miller A.N."/>
            <person name="Grigoriev I.V."/>
            <person name="Debuchy R."/>
            <person name="Gladieux P."/>
            <person name="Thoren M.H."/>
            <person name="Johannesson H."/>
        </authorList>
    </citation>
    <scope>NUCLEOTIDE SEQUENCE</scope>
    <source>
        <strain evidence="7">CBS 333.67</strain>
    </source>
</reference>
<keyword evidence="4" id="KW-0804">Transcription</keyword>
<keyword evidence="5" id="KW-0539">Nucleus</keyword>
<dbReference type="InterPro" id="IPR051089">
    <property type="entry name" value="prtT"/>
</dbReference>
<dbReference type="AlphaFoldDB" id="A0AAJ0GNE1"/>
<evidence type="ECO:0000256" key="5">
    <source>
        <dbReference type="ARBA" id="ARBA00023242"/>
    </source>
</evidence>
<dbReference type="GO" id="GO:0000976">
    <property type="term" value="F:transcription cis-regulatory region binding"/>
    <property type="evidence" value="ECO:0007669"/>
    <property type="project" value="TreeGrafter"/>
</dbReference>